<proteinExistence type="predicted"/>
<keyword evidence="3" id="KW-1185">Reference proteome</keyword>
<reference evidence="4" key="1">
    <citation type="submission" date="2025-08" db="UniProtKB">
        <authorList>
            <consortium name="RefSeq"/>
        </authorList>
    </citation>
    <scope>IDENTIFICATION</scope>
</reference>
<gene>
    <name evidence="4" type="primary">ccdc15</name>
</gene>
<evidence type="ECO:0000313" key="4">
    <source>
        <dbReference type="RefSeq" id="XP_012677414.1"/>
    </source>
</evidence>
<feature type="compositionally biased region" description="Basic residues" evidence="2">
    <location>
        <begin position="1"/>
        <end position="16"/>
    </location>
</feature>
<name>A0A6P3VPA4_CLUHA</name>
<dbReference type="AlphaFoldDB" id="A0A6P3VPA4"/>
<dbReference type="RefSeq" id="XP_012677414.1">
    <property type="nucleotide sequence ID" value="XM_012821960.3"/>
</dbReference>
<feature type="coiled-coil region" evidence="1">
    <location>
        <begin position="344"/>
        <end position="386"/>
    </location>
</feature>
<accession>A0A6P3VPA4</accession>
<dbReference type="CTD" id="80071"/>
<sequence length="506" mass="58897">MSLSVKKKVASNKRHASKDAKQTSHSVRRKKHSMIDYKILAERNPSVMAVGAWVESVHEWQEHPNVLAVHTEELQARILRKKEVDLLRFQDAVRRRVSQQAQIRHKQQMQRFCETEGQVLQQTSNTAQHLSPRRSPHPPWPPGELAICSPRAHLVKAQEVEPNGDAHTDQQSQQLSKVVKLVRHRLAACKTVREGDEVSELPGGLWKVSPTRDKQGAYRAHASREEEENEEEEDEDNDKDSKEDEISLFGQHDHPLCFQNLATSKEDKGKTVSFHNTEACERLQREPYPTGPRTSFRPDYQASKVLWPYGDQEELKKQKQSQFLMYRRLFMDIEREQVKEHQRHQNHLRRIARIKADKERLRQEEEQKLERLKLQEEQNAAMAEREYLILERLRLEEEDRADSVKEKEKVQKCKEATRYIEALRAQMRERITQEKVDLPALCCCGDSFWDSHPDTCANNCVFYKNPKAYAQALQSVLQSCDQREGSAGHRASTRRVASLYALSPQK</sequence>
<dbReference type="InterPro" id="IPR037693">
    <property type="entry name" value="CCDC15"/>
</dbReference>
<dbReference type="Proteomes" id="UP000515152">
    <property type="component" value="Chromosome 8"/>
</dbReference>
<evidence type="ECO:0000313" key="3">
    <source>
        <dbReference type="Proteomes" id="UP000515152"/>
    </source>
</evidence>
<feature type="region of interest" description="Disordered" evidence="2">
    <location>
        <begin position="199"/>
        <end position="244"/>
    </location>
</feature>
<dbReference type="OrthoDB" id="10007210at2759"/>
<evidence type="ECO:0000256" key="1">
    <source>
        <dbReference type="SAM" id="Coils"/>
    </source>
</evidence>
<dbReference type="GO" id="GO:0005813">
    <property type="term" value="C:centrosome"/>
    <property type="evidence" value="ECO:0007669"/>
    <property type="project" value="TreeGrafter"/>
</dbReference>
<feature type="compositionally biased region" description="Acidic residues" evidence="2">
    <location>
        <begin position="225"/>
        <end position="238"/>
    </location>
</feature>
<dbReference type="PANTHER" id="PTHR14817">
    <property type="entry name" value="COILED-COIL DOMAIN-CONTAINING PROTEIN 15"/>
    <property type="match status" value="1"/>
</dbReference>
<dbReference type="KEGG" id="char:105895339"/>
<dbReference type="GeneID" id="105895339"/>
<feature type="region of interest" description="Disordered" evidence="2">
    <location>
        <begin position="1"/>
        <end position="31"/>
    </location>
</feature>
<evidence type="ECO:0000256" key="2">
    <source>
        <dbReference type="SAM" id="MobiDB-lite"/>
    </source>
</evidence>
<dbReference type="PANTHER" id="PTHR14817:SF2">
    <property type="entry name" value="COILED-COIL DOMAIN-CONTAINING PROTEIN 15"/>
    <property type="match status" value="1"/>
</dbReference>
<keyword evidence="1" id="KW-0175">Coiled coil</keyword>
<organism evidence="3 4">
    <name type="scientific">Clupea harengus</name>
    <name type="common">Atlantic herring</name>
    <dbReference type="NCBI Taxonomy" id="7950"/>
    <lineage>
        <taxon>Eukaryota</taxon>
        <taxon>Metazoa</taxon>
        <taxon>Chordata</taxon>
        <taxon>Craniata</taxon>
        <taxon>Vertebrata</taxon>
        <taxon>Euteleostomi</taxon>
        <taxon>Actinopterygii</taxon>
        <taxon>Neopterygii</taxon>
        <taxon>Teleostei</taxon>
        <taxon>Clupei</taxon>
        <taxon>Clupeiformes</taxon>
        <taxon>Clupeoidei</taxon>
        <taxon>Clupeidae</taxon>
        <taxon>Clupea</taxon>
    </lineage>
</organism>
<protein>
    <submittedName>
        <fullName evidence="4">Coiled-coil domain-containing protein 15</fullName>
    </submittedName>
</protein>